<dbReference type="AlphaFoldDB" id="A0A1H3XW87"/>
<keyword evidence="5 6" id="KW-0472">Membrane</keyword>
<comment type="subcellular location">
    <subcellularLocation>
        <location evidence="1">Cell membrane</location>
        <topology evidence="1">Multi-pass membrane protein</topology>
    </subcellularLocation>
</comment>
<evidence type="ECO:0000313" key="8">
    <source>
        <dbReference type="EMBL" id="SEA03719.1"/>
    </source>
</evidence>
<feature type="domain" description="Type II secretion system protein GspF" evidence="7">
    <location>
        <begin position="116"/>
        <end position="239"/>
    </location>
</feature>
<accession>A0A1H3XW87</accession>
<gene>
    <name evidence="8" type="ORF">SAMN05192564_10149</name>
</gene>
<dbReference type="Gene3D" id="1.20.81.30">
    <property type="entry name" value="Type II secretion system (T2SS), domain F"/>
    <property type="match status" value="1"/>
</dbReference>
<evidence type="ECO:0000256" key="3">
    <source>
        <dbReference type="ARBA" id="ARBA00022692"/>
    </source>
</evidence>
<protein>
    <submittedName>
        <fullName evidence="8">Tight adherence protein B</fullName>
    </submittedName>
</protein>
<feature type="transmembrane region" description="Helical" evidence="6">
    <location>
        <begin position="223"/>
        <end position="242"/>
    </location>
</feature>
<dbReference type="EMBL" id="FNRQ01000001">
    <property type="protein sequence ID" value="SEA03719.1"/>
    <property type="molecule type" value="Genomic_DNA"/>
</dbReference>
<organism evidence="8 9">
    <name type="scientific">Paraburkholderia sartisoli</name>
    <dbReference type="NCBI Taxonomy" id="83784"/>
    <lineage>
        <taxon>Bacteria</taxon>
        <taxon>Pseudomonadati</taxon>
        <taxon>Pseudomonadota</taxon>
        <taxon>Betaproteobacteria</taxon>
        <taxon>Burkholderiales</taxon>
        <taxon>Burkholderiaceae</taxon>
        <taxon>Paraburkholderia</taxon>
    </lineage>
</organism>
<keyword evidence="4 6" id="KW-1133">Transmembrane helix</keyword>
<dbReference type="STRING" id="83784.SAMN05192564_10149"/>
<evidence type="ECO:0000259" key="7">
    <source>
        <dbReference type="Pfam" id="PF00482"/>
    </source>
</evidence>
<dbReference type="InterPro" id="IPR018076">
    <property type="entry name" value="T2SS_GspF_dom"/>
</dbReference>
<dbReference type="Proteomes" id="UP000198638">
    <property type="component" value="Unassembled WGS sequence"/>
</dbReference>
<dbReference type="PANTHER" id="PTHR35007:SF1">
    <property type="entry name" value="PILUS ASSEMBLY PROTEIN"/>
    <property type="match status" value="1"/>
</dbReference>
<dbReference type="InterPro" id="IPR042094">
    <property type="entry name" value="T2SS_GspF_sf"/>
</dbReference>
<evidence type="ECO:0000256" key="1">
    <source>
        <dbReference type="ARBA" id="ARBA00004651"/>
    </source>
</evidence>
<reference evidence="9" key="1">
    <citation type="submission" date="2016-10" db="EMBL/GenBank/DDBJ databases">
        <authorList>
            <person name="Varghese N."/>
            <person name="Submissions S."/>
        </authorList>
    </citation>
    <scope>NUCLEOTIDE SEQUENCE [LARGE SCALE GENOMIC DNA]</scope>
    <source>
        <strain evidence="9">LMG 24000</strain>
    </source>
</reference>
<evidence type="ECO:0000256" key="5">
    <source>
        <dbReference type="ARBA" id="ARBA00023136"/>
    </source>
</evidence>
<keyword evidence="9" id="KW-1185">Reference proteome</keyword>
<dbReference type="Pfam" id="PF00482">
    <property type="entry name" value="T2SSF"/>
    <property type="match status" value="1"/>
</dbReference>
<evidence type="ECO:0000313" key="9">
    <source>
        <dbReference type="Proteomes" id="UP000198638"/>
    </source>
</evidence>
<dbReference type="RefSeq" id="WP_090527275.1">
    <property type="nucleotide sequence ID" value="NZ_FNRQ01000001.1"/>
</dbReference>
<feature type="transmembrane region" description="Helical" evidence="6">
    <location>
        <begin position="78"/>
        <end position="95"/>
    </location>
</feature>
<name>A0A1H3XW87_9BURK</name>
<evidence type="ECO:0000256" key="2">
    <source>
        <dbReference type="ARBA" id="ARBA00022475"/>
    </source>
</evidence>
<evidence type="ECO:0000256" key="4">
    <source>
        <dbReference type="ARBA" id="ARBA00022989"/>
    </source>
</evidence>
<evidence type="ECO:0000256" key="6">
    <source>
        <dbReference type="SAM" id="Phobius"/>
    </source>
</evidence>
<feature type="transmembrane region" description="Helical" evidence="6">
    <location>
        <begin position="254"/>
        <end position="274"/>
    </location>
</feature>
<keyword evidence="3 6" id="KW-0812">Transmembrane</keyword>
<dbReference type="PANTHER" id="PTHR35007">
    <property type="entry name" value="INTEGRAL MEMBRANE PROTEIN-RELATED"/>
    <property type="match status" value="1"/>
</dbReference>
<sequence>MNTALMMGAAFVLLTLVSWGVVSQGKTWFVRRTARVGDEVGSNLADLFIFISTQQVAAASALAVLAIPLAVYVVSQNIVLTVIAMLLSLLSPRLLVRRIQTRRLQQIEKQLPDALLMVASALRAGASFPLALESAAQETRPPISQELALLIREIRLGVDMADALMHMEKRIPMQDFLMATAAISISREVGGNLAETLETVARTLRDKQQMEGKIRSLTAQGKAQGWVMTLLPIFLMVVLSHMDPVAMDPLFNKPIGWATLTVIAVMEFLGYKAIAKITNIDV</sequence>
<feature type="transmembrane region" description="Helical" evidence="6">
    <location>
        <begin position="47"/>
        <end position="71"/>
    </location>
</feature>
<keyword evidence="2" id="KW-1003">Cell membrane</keyword>
<proteinExistence type="predicted"/>
<dbReference type="GO" id="GO:0005886">
    <property type="term" value="C:plasma membrane"/>
    <property type="evidence" value="ECO:0007669"/>
    <property type="project" value="UniProtKB-SubCell"/>
</dbReference>
<dbReference type="OrthoDB" id="597333at2"/>